<reference evidence="1 2" key="1">
    <citation type="submission" date="2019-10" db="EMBL/GenBank/DDBJ databases">
        <title>The Genome Sequence of Clostridium tarantellae Isolated from Fish Brain.</title>
        <authorList>
            <person name="Bano L."/>
            <person name="Kiel M."/>
            <person name="Sales G."/>
            <person name="Doxey A.C."/>
            <person name="Mansfield M.J."/>
            <person name="Schiavone M."/>
            <person name="Rossetto O."/>
            <person name="Pirazzini M."/>
            <person name="Dobrindt U."/>
            <person name="Montecucco C."/>
        </authorList>
    </citation>
    <scope>NUCLEOTIDE SEQUENCE [LARGE SCALE GENOMIC DNA]</scope>
    <source>
        <strain evidence="1 2">DSM 3997</strain>
    </source>
</reference>
<accession>A0A6I1MR86</accession>
<gene>
    <name evidence="1" type="ORF">GBZ86_13170</name>
</gene>
<sequence length="224" mass="26485">MKKTYKNPVGIVILIFFLLTILQPLWKLQSLEVGNNTNFIKNKDDEVFMQIKNMSAGDCIQDTFIVRNNFHFPFDVKLQCEKVVENNENSFLFDKLNISIMCEGKELYKGLLSKVSKKNDYCVDLGVYNAAQERNLNVKVYLDNNINLDDNEKNNIFKLKFTTNNKKNIMFLLNREKIKYNCLMIRLINHKICNLFPMKIKLPLCRFKKIKKSKDKLNLYEYLI</sequence>
<dbReference type="Proteomes" id="UP000430345">
    <property type="component" value="Unassembled WGS sequence"/>
</dbReference>
<proteinExistence type="predicted"/>
<organism evidence="1 2">
    <name type="scientific">Clostridium tarantellae</name>
    <dbReference type="NCBI Taxonomy" id="39493"/>
    <lineage>
        <taxon>Bacteria</taxon>
        <taxon>Bacillati</taxon>
        <taxon>Bacillota</taxon>
        <taxon>Clostridia</taxon>
        <taxon>Eubacteriales</taxon>
        <taxon>Clostridiaceae</taxon>
        <taxon>Clostridium</taxon>
    </lineage>
</organism>
<dbReference type="EMBL" id="WHJC01000283">
    <property type="protein sequence ID" value="MPQ44687.1"/>
    <property type="molecule type" value="Genomic_DNA"/>
</dbReference>
<protein>
    <submittedName>
        <fullName evidence="1">Uncharacterized protein</fullName>
    </submittedName>
</protein>
<name>A0A6I1MR86_9CLOT</name>
<keyword evidence="2" id="KW-1185">Reference proteome</keyword>
<dbReference type="RefSeq" id="WP_152891359.1">
    <property type="nucleotide sequence ID" value="NZ_WHJC01000283.1"/>
</dbReference>
<dbReference type="AlphaFoldDB" id="A0A6I1MR86"/>
<evidence type="ECO:0000313" key="2">
    <source>
        <dbReference type="Proteomes" id="UP000430345"/>
    </source>
</evidence>
<comment type="caution">
    <text evidence="1">The sequence shown here is derived from an EMBL/GenBank/DDBJ whole genome shotgun (WGS) entry which is preliminary data.</text>
</comment>
<evidence type="ECO:0000313" key="1">
    <source>
        <dbReference type="EMBL" id="MPQ44687.1"/>
    </source>
</evidence>